<keyword evidence="1" id="KW-1133">Transmembrane helix</keyword>
<keyword evidence="1" id="KW-0472">Membrane</keyword>
<dbReference type="RefSeq" id="WP_095406695.1">
    <property type="nucleotide sequence ID" value="NZ_NOJZ02000038.1"/>
</dbReference>
<keyword evidence="3" id="KW-1185">Reference proteome</keyword>
<dbReference type="Gene3D" id="1.10.1760.20">
    <property type="match status" value="1"/>
</dbReference>
<feature type="transmembrane region" description="Helical" evidence="1">
    <location>
        <begin position="47"/>
        <end position="67"/>
    </location>
</feature>
<protein>
    <recommendedName>
        <fullName evidence="4">Rod shape-determining protein MreD</fullName>
    </recommendedName>
</protein>
<evidence type="ECO:0000256" key="1">
    <source>
        <dbReference type="SAM" id="Phobius"/>
    </source>
</evidence>
<gene>
    <name evidence="2" type="ORF">CHF27_012685</name>
</gene>
<feature type="transmembrane region" description="Helical" evidence="1">
    <location>
        <begin position="73"/>
        <end position="90"/>
    </location>
</feature>
<comment type="caution">
    <text evidence="2">The sequence shown here is derived from an EMBL/GenBank/DDBJ whole genome shotgun (WGS) entry which is preliminary data.</text>
</comment>
<organism evidence="2 3">
    <name type="scientific">Romboutsia maritimum</name>
    <dbReference type="NCBI Taxonomy" id="2020948"/>
    <lineage>
        <taxon>Bacteria</taxon>
        <taxon>Bacillati</taxon>
        <taxon>Bacillota</taxon>
        <taxon>Clostridia</taxon>
        <taxon>Peptostreptococcales</taxon>
        <taxon>Peptostreptococcaceae</taxon>
        <taxon>Romboutsia</taxon>
    </lineage>
</organism>
<feature type="transmembrane region" description="Helical" evidence="1">
    <location>
        <begin position="97"/>
        <end position="116"/>
    </location>
</feature>
<name>A0A371IQ17_9FIRM</name>
<reference evidence="2 3" key="1">
    <citation type="journal article" date="2017" name="Genome Announc.">
        <title>Draft Genome Sequence of Romboutsia maritimum sp. nov. Strain CCRI-22766(T), Isolated from Coastal Estuarine Mud.</title>
        <authorList>
            <person name="Maheux A.F."/>
            <person name="Boudreau D.K."/>
            <person name="Berube E."/>
            <person name="Boissinot M."/>
            <person name="Raymond F."/>
            <person name="Brodeur S."/>
            <person name="Corbeil J."/>
            <person name="Brightwell G."/>
            <person name="Broda D."/>
            <person name="Omar R.F."/>
            <person name="Bergeron M.G."/>
        </authorList>
    </citation>
    <scope>NUCLEOTIDE SEQUENCE [LARGE SCALE GENOMIC DNA]</scope>
    <source>
        <strain evidence="2 3">CCRI-22766</strain>
    </source>
</reference>
<dbReference type="EMBL" id="NOJZ02000038">
    <property type="protein sequence ID" value="RDY22574.1"/>
    <property type="molecule type" value="Genomic_DNA"/>
</dbReference>
<keyword evidence="1" id="KW-0812">Transmembrane</keyword>
<feature type="transmembrane region" description="Helical" evidence="1">
    <location>
        <begin position="6"/>
        <end position="35"/>
    </location>
</feature>
<dbReference type="OrthoDB" id="1708005at2"/>
<sequence>MSKKVAYGGILLALNIILLMLLNIIPINTLFLLGLASLPVSIIIMEWGIGSGIAFYIGSVILGFIVMSNKSQWIIYIFTFGIYGIIKYLIEKDRPIYIEYILKFLFANIVLLIMYFILKEFIYIPINLISVVSFEVVFLIYDHMYTLFIEYYNYKIKNLINKI</sequence>
<feature type="transmembrane region" description="Helical" evidence="1">
    <location>
        <begin position="122"/>
        <end position="141"/>
    </location>
</feature>
<evidence type="ECO:0000313" key="3">
    <source>
        <dbReference type="Proteomes" id="UP000243494"/>
    </source>
</evidence>
<proteinExistence type="predicted"/>
<evidence type="ECO:0008006" key="4">
    <source>
        <dbReference type="Google" id="ProtNLM"/>
    </source>
</evidence>
<accession>A0A371IQ17</accession>
<dbReference type="AlphaFoldDB" id="A0A371IQ17"/>
<dbReference type="Proteomes" id="UP000243494">
    <property type="component" value="Unassembled WGS sequence"/>
</dbReference>
<evidence type="ECO:0000313" key="2">
    <source>
        <dbReference type="EMBL" id="RDY22574.1"/>
    </source>
</evidence>